<evidence type="ECO:0000256" key="6">
    <source>
        <dbReference type="ARBA" id="ARBA00022741"/>
    </source>
</evidence>
<accession>A0A0F9PB20</accession>
<dbReference type="GO" id="GO:0005829">
    <property type="term" value="C:cytosol"/>
    <property type="evidence" value="ECO:0007669"/>
    <property type="project" value="TreeGrafter"/>
</dbReference>
<dbReference type="PRINTS" id="PR00477">
    <property type="entry name" value="PHGLYCKINASE"/>
</dbReference>
<evidence type="ECO:0000256" key="5">
    <source>
        <dbReference type="ARBA" id="ARBA00022679"/>
    </source>
</evidence>
<evidence type="ECO:0000256" key="4">
    <source>
        <dbReference type="ARBA" id="ARBA00013061"/>
    </source>
</evidence>
<protein>
    <recommendedName>
        <fullName evidence="4">phosphoglycerate kinase</fullName>
        <ecNumber evidence="4">2.7.2.3</ecNumber>
    </recommendedName>
</protein>
<reference evidence="9" key="1">
    <citation type="journal article" date="2015" name="Nature">
        <title>Complex archaea that bridge the gap between prokaryotes and eukaryotes.</title>
        <authorList>
            <person name="Spang A."/>
            <person name="Saw J.H."/>
            <person name="Jorgensen S.L."/>
            <person name="Zaremba-Niedzwiedzka K."/>
            <person name="Martijn J."/>
            <person name="Lind A.E."/>
            <person name="van Eijk R."/>
            <person name="Schleper C."/>
            <person name="Guy L."/>
            <person name="Ettema T.J."/>
        </authorList>
    </citation>
    <scope>NUCLEOTIDE SEQUENCE</scope>
</reference>
<proteinExistence type="inferred from homology"/>
<comment type="caution">
    <text evidence="9">The sequence shown here is derived from an EMBL/GenBank/DDBJ whole genome shotgun (WGS) entry which is preliminary data.</text>
</comment>
<evidence type="ECO:0000256" key="8">
    <source>
        <dbReference type="ARBA" id="ARBA00022840"/>
    </source>
</evidence>
<evidence type="ECO:0000256" key="7">
    <source>
        <dbReference type="ARBA" id="ARBA00022777"/>
    </source>
</evidence>
<dbReference type="InterPro" id="IPR036043">
    <property type="entry name" value="Phosphoglycerate_kinase_sf"/>
</dbReference>
<comment type="similarity">
    <text evidence="2">Belongs to the phosphoglycerate kinase family.</text>
</comment>
<sequence length="393" mass="42756">MLTPKDLDLKEKIVFLRVDFNVPLDEECKIRDDSRIKAALPTINYLIEQKAKVVVASHLGRPKGEYIPEFSLKPVAERLSELIPQNVILAPDVIGEEVLKLKKELKEDQTLLLENLRFHKGETANDSSFAQLLAQEVDYYVNDAFGASHRSHASVVGIAQYVEKSAAGFLLKKEVDYLSKAVHSPPKPYVAILGGAKVSDKIPVIEKLLNKADSILIGGALAYTFFKAQGYEVGRSLIEEDKIELAHLLLDQAQEEKVNIYLPSDHLVAAEKDSAAEVKTLDSPPLPSDLMGLDIGPKTIEKYSEIIAKAKTIFWNGPMGVFEIDKFSQGTMRIAEAVANSEALSIVGGGDSVAAIYKAGVSEKISHISTGGGASLEFMATGTLPGIEALSEK</sequence>
<name>A0A0F9PB20_9ZZZZ</name>
<dbReference type="PANTHER" id="PTHR11406">
    <property type="entry name" value="PHOSPHOGLYCERATE KINASE"/>
    <property type="match status" value="1"/>
</dbReference>
<gene>
    <name evidence="9" type="ORF">LCGC14_0866200</name>
</gene>
<evidence type="ECO:0000256" key="1">
    <source>
        <dbReference type="ARBA" id="ARBA00000642"/>
    </source>
</evidence>
<dbReference type="AlphaFoldDB" id="A0A0F9PB20"/>
<dbReference type="GO" id="GO:0004618">
    <property type="term" value="F:phosphoglycerate kinase activity"/>
    <property type="evidence" value="ECO:0007669"/>
    <property type="project" value="UniProtKB-EC"/>
</dbReference>
<evidence type="ECO:0000313" key="9">
    <source>
        <dbReference type="EMBL" id="KKN27284.1"/>
    </source>
</evidence>
<dbReference type="EMBL" id="LAZR01002651">
    <property type="protein sequence ID" value="KKN27284.1"/>
    <property type="molecule type" value="Genomic_DNA"/>
</dbReference>
<dbReference type="GO" id="GO:0006094">
    <property type="term" value="P:gluconeogenesis"/>
    <property type="evidence" value="ECO:0007669"/>
    <property type="project" value="TreeGrafter"/>
</dbReference>
<dbReference type="PANTHER" id="PTHR11406:SF23">
    <property type="entry name" value="PHOSPHOGLYCERATE KINASE 1, CHLOROPLASTIC-RELATED"/>
    <property type="match status" value="1"/>
</dbReference>
<dbReference type="FunFam" id="3.40.50.1260:FF:000006">
    <property type="entry name" value="Phosphoglycerate kinase"/>
    <property type="match status" value="1"/>
</dbReference>
<dbReference type="HAMAP" id="MF_00145">
    <property type="entry name" value="Phosphoglyc_kinase"/>
    <property type="match status" value="1"/>
</dbReference>
<dbReference type="InterPro" id="IPR001576">
    <property type="entry name" value="Phosphoglycerate_kinase"/>
</dbReference>
<dbReference type="SUPFAM" id="SSF53748">
    <property type="entry name" value="Phosphoglycerate kinase"/>
    <property type="match status" value="1"/>
</dbReference>
<keyword evidence="6" id="KW-0547">Nucleotide-binding</keyword>
<evidence type="ECO:0000256" key="2">
    <source>
        <dbReference type="ARBA" id="ARBA00008982"/>
    </source>
</evidence>
<organism evidence="9">
    <name type="scientific">marine sediment metagenome</name>
    <dbReference type="NCBI Taxonomy" id="412755"/>
    <lineage>
        <taxon>unclassified sequences</taxon>
        <taxon>metagenomes</taxon>
        <taxon>ecological metagenomes</taxon>
    </lineage>
</organism>
<dbReference type="GO" id="GO:0006096">
    <property type="term" value="P:glycolytic process"/>
    <property type="evidence" value="ECO:0007669"/>
    <property type="project" value="InterPro"/>
</dbReference>
<dbReference type="Pfam" id="PF00162">
    <property type="entry name" value="PGK"/>
    <property type="match status" value="1"/>
</dbReference>
<dbReference type="PIRSF" id="PIRSF000724">
    <property type="entry name" value="Pgk"/>
    <property type="match status" value="1"/>
</dbReference>
<keyword evidence="7" id="KW-0418">Kinase</keyword>
<evidence type="ECO:0000256" key="3">
    <source>
        <dbReference type="ARBA" id="ARBA00011245"/>
    </source>
</evidence>
<dbReference type="EC" id="2.7.2.3" evidence="4"/>
<dbReference type="GO" id="GO:0005524">
    <property type="term" value="F:ATP binding"/>
    <property type="evidence" value="ECO:0007669"/>
    <property type="project" value="UniProtKB-KW"/>
</dbReference>
<dbReference type="InterPro" id="IPR015824">
    <property type="entry name" value="Phosphoglycerate_kinase_N"/>
</dbReference>
<comment type="catalytic activity">
    <reaction evidence="1">
        <text>(2R)-3-phosphoglycerate + ATP = (2R)-3-phospho-glyceroyl phosphate + ADP</text>
        <dbReference type="Rhea" id="RHEA:14801"/>
        <dbReference type="ChEBI" id="CHEBI:30616"/>
        <dbReference type="ChEBI" id="CHEBI:57604"/>
        <dbReference type="ChEBI" id="CHEBI:58272"/>
        <dbReference type="ChEBI" id="CHEBI:456216"/>
        <dbReference type="EC" id="2.7.2.3"/>
    </reaction>
</comment>
<dbReference type="CDD" id="cd00318">
    <property type="entry name" value="Phosphoglycerate_kinase"/>
    <property type="match status" value="1"/>
</dbReference>
<comment type="subunit">
    <text evidence="3">Monomer.</text>
</comment>
<dbReference type="GO" id="GO:0043531">
    <property type="term" value="F:ADP binding"/>
    <property type="evidence" value="ECO:0007669"/>
    <property type="project" value="TreeGrafter"/>
</dbReference>
<keyword evidence="8" id="KW-0067">ATP-binding</keyword>
<dbReference type="Gene3D" id="3.40.50.1260">
    <property type="entry name" value="Phosphoglycerate kinase, N-terminal domain"/>
    <property type="match status" value="2"/>
</dbReference>
<dbReference type="FunFam" id="3.40.50.1260:FF:000003">
    <property type="entry name" value="Phosphoglycerate kinase"/>
    <property type="match status" value="1"/>
</dbReference>
<keyword evidence="5" id="KW-0808">Transferase</keyword>